<evidence type="ECO:0000313" key="3">
    <source>
        <dbReference type="Proteomes" id="UP001189429"/>
    </source>
</evidence>
<sequence length="80" mass="8681">MSSKNRIQDARASGSDADHPSILRSFKSDLAEVDTVVFYDPHGQDSDDDALRRRGPSRAETCLRALCDACLAACPRGSAR</sequence>
<gene>
    <name evidence="2" type="ORF">PCOR1329_LOCUS19970</name>
</gene>
<keyword evidence="3" id="KW-1185">Reference proteome</keyword>
<evidence type="ECO:0000313" key="2">
    <source>
        <dbReference type="EMBL" id="CAK0817331.1"/>
    </source>
</evidence>
<reference evidence="2" key="1">
    <citation type="submission" date="2023-10" db="EMBL/GenBank/DDBJ databases">
        <authorList>
            <person name="Chen Y."/>
            <person name="Shah S."/>
            <person name="Dougan E. K."/>
            <person name="Thang M."/>
            <person name="Chan C."/>
        </authorList>
    </citation>
    <scope>NUCLEOTIDE SEQUENCE [LARGE SCALE GENOMIC DNA]</scope>
</reference>
<dbReference type="EMBL" id="CAUYUJ010006434">
    <property type="protein sequence ID" value="CAK0817331.1"/>
    <property type="molecule type" value="Genomic_DNA"/>
</dbReference>
<proteinExistence type="predicted"/>
<accession>A0ABN9REB0</accession>
<comment type="caution">
    <text evidence="2">The sequence shown here is derived from an EMBL/GenBank/DDBJ whole genome shotgun (WGS) entry which is preliminary data.</text>
</comment>
<protein>
    <submittedName>
        <fullName evidence="2">Uncharacterized protein</fullName>
    </submittedName>
</protein>
<name>A0ABN9REB0_9DINO</name>
<feature type="region of interest" description="Disordered" evidence="1">
    <location>
        <begin position="1"/>
        <end position="21"/>
    </location>
</feature>
<dbReference type="Proteomes" id="UP001189429">
    <property type="component" value="Unassembled WGS sequence"/>
</dbReference>
<organism evidence="2 3">
    <name type="scientific">Prorocentrum cordatum</name>
    <dbReference type="NCBI Taxonomy" id="2364126"/>
    <lineage>
        <taxon>Eukaryota</taxon>
        <taxon>Sar</taxon>
        <taxon>Alveolata</taxon>
        <taxon>Dinophyceae</taxon>
        <taxon>Prorocentrales</taxon>
        <taxon>Prorocentraceae</taxon>
        <taxon>Prorocentrum</taxon>
    </lineage>
</organism>
<evidence type="ECO:0000256" key="1">
    <source>
        <dbReference type="SAM" id="MobiDB-lite"/>
    </source>
</evidence>